<dbReference type="Pfam" id="PF19904">
    <property type="entry name" value="DUF6377"/>
    <property type="match status" value="1"/>
</dbReference>
<evidence type="ECO:0000256" key="2">
    <source>
        <dbReference type="SAM" id="Phobius"/>
    </source>
</evidence>
<keyword evidence="5" id="KW-1185">Reference proteome</keyword>
<keyword evidence="2" id="KW-0812">Transmembrane</keyword>
<gene>
    <name evidence="4" type="ORF">HMPREF9455_03995</name>
</gene>
<evidence type="ECO:0000259" key="3">
    <source>
        <dbReference type="Pfam" id="PF19904"/>
    </source>
</evidence>
<evidence type="ECO:0000256" key="1">
    <source>
        <dbReference type="SAM" id="Coils"/>
    </source>
</evidence>
<reference evidence="4 5" key="1">
    <citation type="submission" date="2011-04" db="EMBL/GenBank/DDBJ databases">
        <title>The Genome Sequence of Dysgonomonas gadei ATCC BAA-286.</title>
        <authorList>
            <consortium name="The Broad Institute Genome Sequencing Platform"/>
            <person name="Earl A."/>
            <person name="Ward D."/>
            <person name="Feldgarden M."/>
            <person name="Gevers D."/>
            <person name="Pudlo N."/>
            <person name="Martens E."/>
            <person name="Allen-Vercoe E."/>
            <person name="Young S.K."/>
            <person name="Zeng Q."/>
            <person name="Gargeya S."/>
            <person name="Fitzgerald M."/>
            <person name="Haas B."/>
            <person name="Abouelleil A."/>
            <person name="Alvarado L."/>
            <person name="Arachchi H.M."/>
            <person name="Berlin A."/>
            <person name="Brown A."/>
            <person name="Chapman S.B."/>
            <person name="Chen Z."/>
            <person name="Dunbar C."/>
            <person name="Freedman E."/>
            <person name="Gearin G."/>
            <person name="Gellesch M."/>
            <person name="Goldberg J."/>
            <person name="Griggs A."/>
            <person name="Gujja S."/>
            <person name="Heiman D."/>
            <person name="Howarth C."/>
            <person name="Larson L."/>
            <person name="Lui A."/>
            <person name="MacDonald P.J.P."/>
            <person name="Mehta T."/>
            <person name="Montmayeur A."/>
            <person name="Murphy C."/>
            <person name="Neiman D."/>
            <person name="Pearson M."/>
            <person name="Priest M."/>
            <person name="Roberts A."/>
            <person name="Saif S."/>
            <person name="Shea T."/>
            <person name="Shenoy N."/>
            <person name="Sisk P."/>
            <person name="Stolte C."/>
            <person name="Sykes S."/>
            <person name="Yandava C."/>
            <person name="Wortman J."/>
            <person name="Nusbaum C."/>
            <person name="Birren B."/>
        </authorList>
    </citation>
    <scope>NUCLEOTIDE SEQUENCE [LARGE SCALE GENOMIC DNA]</scope>
    <source>
        <strain evidence="4 5">ATCC BAA-286</strain>
    </source>
</reference>
<keyword evidence="2" id="KW-1133">Transmembrane helix</keyword>
<proteinExistence type="predicted"/>
<sequence length="543" mass="63623">MNKILFTFFFSFIFIVPSQAGERDDLMKELDSKIKERKYYMQIKENRIDSLCKLITPQSSLEDQYLINNKIYQEYSTYRYDSAKHYITLNKNISEILDIQRYKDEVSLHTAMLLSTTGLFKEAIEILESISRSTLHESLLTDYYMTNEWAYLRMKNYVDDEVYSPVYEQKELLYVDSVFQQLEKGSTDYFYYKGYIMLQQGKMDESKTVLLGLLSKLNVDSRLYAIVTSNIATICKSQGDLHNYDVYLIKSAISDQVCALKENRAMQELAMYLFQEHPKELDRANKYIQCAMEDAQFFNNRVRTVQIARKLPVIVSAFQEKSKTENRNLRIALGTISFLVVGLILALFYIYKQIKLVKESRLKLRKLNDQLNGLNTELTDSNNKLSEANKMREEYVGLFIDLSSSYINKMAQYRDTVKRKILAKQIDDLYKISNSSDLLQSELTDFFDNFDTAFLNLYPTFITDFNALLNEEGQIRLKNNEKLNPELRVFALIRLGITDSSKIASFLRFSPQTVYNYRAKVKKFSVVDRNEFEKYVMEIGTLM</sequence>
<dbReference type="eggNOG" id="COG4735">
    <property type="taxonomic scope" value="Bacteria"/>
</dbReference>
<dbReference type="AlphaFoldDB" id="F5J3S8"/>
<dbReference type="HOGENOM" id="CLU_037195_0_0_10"/>
<dbReference type="InterPro" id="IPR045957">
    <property type="entry name" value="DUF6377"/>
</dbReference>
<comment type="caution">
    <text evidence="4">The sequence shown here is derived from an EMBL/GenBank/DDBJ whole genome shotgun (WGS) entry which is preliminary data.</text>
</comment>
<feature type="transmembrane region" description="Helical" evidence="2">
    <location>
        <begin position="331"/>
        <end position="351"/>
    </location>
</feature>
<dbReference type="STRING" id="742766.HMPREF9455_03995"/>
<protein>
    <recommendedName>
        <fullName evidence="3">DUF6377 domain-containing protein</fullName>
    </recommendedName>
</protein>
<accession>F5J3S8</accession>
<dbReference type="Proteomes" id="UP000004913">
    <property type="component" value="Unassembled WGS sequence"/>
</dbReference>
<feature type="coiled-coil region" evidence="1">
    <location>
        <begin position="357"/>
        <end position="391"/>
    </location>
</feature>
<feature type="domain" description="DUF6377" evidence="3">
    <location>
        <begin position="255"/>
        <end position="504"/>
    </location>
</feature>
<keyword evidence="1" id="KW-0175">Coiled coil</keyword>
<evidence type="ECO:0000313" key="4">
    <source>
        <dbReference type="EMBL" id="EGJ99626.1"/>
    </source>
</evidence>
<organism evidence="4 5">
    <name type="scientific">Dysgonomonas gadei ATCC BAA-286</name>
    <dbReference type="NCBI Taxonomy" id="742766"/>
    <lineage>
        <taxon>Bacteria</taxon>
        <taxon>Pseudomonadati</taxon>
        <taxon>Bacteroidota</taxon>
        <taxon>Bacteroidia</taxon>
        <taxon>Bacteroidales</taxon>
        <taxon>Dysgonomonadaceae</taxon>
        <taxon>Dysgonomonas</taxon>
    </lineage>
</organism>
<dbReference type="EMBL" id="ADLV01000055">
    <property type="protein sequence ID" value="EGJ99626.1"/>
    <property type="molecule type" value="Genomic_DNA"/>
</dbReference>
<keyword evidence="2" id="KW-0472">Membrane</keyword>
<name>F5J3S8_9BACT</name>
<evidence type="ECO:0000313" key="5">
    <source>
        <dbReference type="Proteomes" id="UP000004913"/>
    </source>
</evidence>
<dbReference type="OrthoDB" id="1044679at2"/>
<dbReference type="RefSeq" id="WP_006801531.1">
    <property type="nucleotide sequence ID" value="NZ_GL891994.1"/>
</dbReference>